<reference evidence="1" key="1">
    <citation type="submission" date="2021-01" db="EMBL/GenBank/DDBJ databases">
        <title>Whole genome shotgun sequence of Spirilliplanes yamanashiensis NBRC 15828.</title>
        <authorList>
            <person name="Komaki H."/>
            <person name="Tamura T."/>
        </authorList>
    </citation>
    <scope>NUCLEOTIDE SEQUENCE</scope>
    <source>
        <strain evidence="1">NBRC 15828</strain>
    </source>
</reference>
<dbReference type="Proteomes" id="UP000652013">
    <property type="component" value="Unassembled WGS sequence"/>
</dbReference>
<protein>
    <recommendedName>
        <fullName evidence="3">DUF3224 domain-containing protein</fullName>
    </recommendedName>
</protein>
<evidence type="ECO:0000313" key="2">
    <source>
        <dbReference type="Proteomes" id="UP000652013"/>
    </source>
</evidence>
<accession>A0A8J3YBD5</accession>
<dbReference type="AlphaFoldDB" id="A0A8J3YBD5"/>
<dbReference type="InterPro" id="IPR021607">
    <property type="entry name" value="DUF3224"/>
</dbReference>
<proteinExistence type="predicted"/>
<dbReference type="RefSeq" id="WP_203939881.1">
    <property type="nucleotide sequence ID" value="NZ_BAAAGJ010000005.1"/>
</dbReference>
<evidence type="ECO:0000313" key="1">
    <source>
        <dbReference type="EMBL" id="GIJ04645.1"/>
    </source>
</evidence>
<dbReference type="EMBL" id="BOOY01000029">
    <property type="protein sequence ID" value="GIJ04645.1"/>
    <property type="molecule type" value="Genomic_DNA"/>
</dbReference>
<evidence type="ECO:0008006" key="3">
    <source>
        <dbReference type="Google" id="ProtNLM"/>
    </source>
</evidence>
<comment type="caution">
    <text evidence="1">The sequence shown here is derived from an EMBL/GenBank/DDBJ whole genome shotgun (WGS) entry which is preliminary data.</text>
</comment>
<name>A0A8J3YBD5_9ACTN</name>
<dbReference type="SUPFAM" id="SSF159238">
    <property type="entry name" value="SO1590-like"/>
    <property type="match status" value="1"/>
</dbReference>
<dbReference type="InterPro" id="IPR023159">
    <property type="entry name" value="SO1590-like_sf"/>
</dbReference>
<dbReference type="Gene3D" id="2.40.350.10">
    <property type="entry name" value="SO1590-like"/>
    <property type="match status" value="1"/>
</dbReference>
<keyword evidence="2" id="KW-1185">Reference proteome</keyword>
<dbReference type="Pfam" id="PF11528">
    <property type="entry name" value="DUF3224"/>
    <property type="match status" value="1"/>
</dbReference>
<gene>
    <name evidence="1" type="ORF">Sya03_39970</name>
</gene>
<organism evidence="1 2">
    <name type="scientific">Spirilliplanes yamanashiensis</name>
    <dbReference type="NCBI Taxonomy" id="42233"/>
    <lineage>
        <taxon>Bacteria</taxon>
        <taxon>Bacillati</taxon>
        <taxon>Actinomycetota</taxon>
        <taxon>Actinomycetes</taxon>
        <taxon>Micromonosporales</taxon>
        <taxon>Micromonosporaceae</taxon>
        <taxon>Spirilliplanes</taxon>
    </lineage>
</organism>
<sequence length="134" mass="13633">MPEITAAFQITRWDQTPADNPADGPVAGPALARAQVDKTYTGDLAGTSVAHLVMAGEIAYSAVERVTGRLGGRTGTFVLAHGAVTGSGPADFSPGVVVPGTGTGELAGLTGTVEFRHDDAGARVVLRYELAPSE</sequence>